<feature type="binding site" evidence="9">
    <location>
        <position position="76"/>
    </location>
    <ligand>
        <name>substrate</name>
    </ligand>
</feature>
<dbReference type="InterPro" id="IPR011004">
    <property type="entry name" value="Trimer_LpxA-like_sf"/>
</dbReference>
<evidence type="ECO:0000259" key="10">
    <source>
        <dbReference type="Pfam" id="PF17836"/>
    </source>
</evidence>
<feature type="site" description="Increases basicity of active site His" evidence="8">
    <location>
        <position position="147"/>
    </location>
</feature>
<dbReference type="NCBIfam" id="TIGR03570">
    <property type="entry name" value="NeuD_NnaD"/>
    <property type="match status" value="1"/>
</dbReference>
<evidence type="ECO:0000256" key="5">
    <source>
        <dbReference type="ARBA" id="ARBA00022737"/>
    </source>
</evidence>
<keyword evidence="6" id="KW-0443">Lipid metabolism</keyword>
<dbReference type="CDD" id="cd03360">
    <property type="entry name" value="LbH_AT_putative"/>
    <property type="match status" value="1"/>
</dbReference>
<dbReference type="Gene3D" id="3.40.50.20">
    <property type="match status" value="1"/>
</dbReference>
<sequence>MKPAEAAKTLVLVGAGGHAKVLLSLAKSAGFEVIGVCAPEFESREIKEWRGIKVLGGDSSIEQLDPQRIGLINGIGHVMHNSVRKTIFERYRTKGFSFPALIHPFSSVDPSVSLGQGVQVMAGAVIQADSVIGENTIINSRASIDHDCIVNANVHIAPGAVVCGSSTIGCDAFIGAGATIVQSLVVGENAVVGAGSVLVRSLPANCMSLGIKPYVTQRQQN</sequence>
<dbReference type="InterPro" id="IPR001451">
    <property type="entry name" value="Hexapep"/>
</dbReference>
<dbReference type="KEGG" id="pthv:CE140_11555"/>
<evidence type="ECO:0000256" key="9">
    <source>
        <dbReference type="PIRSR" id="PIRSR620019-2"/>
    </source>
</evidence>
<dbReference type="GO" id="GO:0016746">
    <property type="term" value="F:acyltransferase activity"/>
    <property type="evidence" value="ECO:0007669"/>
    <property type="project" value="UniProtKB-KW"/>
</dbReference>
<dbReference type="Proteomes" id="UP000251666">
    <property type="component" value="Chromosome"/>
</dbReference>
<dbReference type="PANTHER" id="PTHR43300:SF7">
    <property type="entry name" value="UDP-N-ACETYLBACILLOSAMINE N-ACETYLTRANSFERASE"/>
    <property type="match status" value="1"/>
</dbReference>
<dbReference type="GO" id="GO:0009245">
    <property type="term" value="P:lipid A biosynthetic process"/>
    <property type="evidence" value="ECO:0007669"/>
    <property type="project" value="UniProtKB-KW"/>
</dbReference>
<feature type="active site" description="Proton acceptor" evidence="8">
    <location>
        <position position="146"/>
    </location>
</feature>
<dbReference type="InterPro" id="IPR018357">
    <property type="entry name" value="Hexapep_transf_CS"/>
</dbReference>
<dbReference type="PANTHER" id="PTHR43300">
    <property type="entry name" value="ACETYLTRANSFERASE"/>
    <property type="match status" value="1"/>
</dbReference>
<evidence type="ECO:0000313" key="11">
    <source>
        <dbReference type="EMBL" id="AXA60646.1"/>
    </source>
</evidence>
<dbReference type="AlphaFoldDB" id="A0A1G7PZX1"/>
<evidence type="ECO:0000256" key="1">
    <source>
        <dbReference type="ARBA" id="ARBA00007274"/>
    </source>
</evidence>
<feature type="domain" description="PglD N-terminal" evidence="10">
    <location>
        <begin position="10"/>
        <end position="90"/>
    </location>
</feature>
<dbReference type="GO" id="GO:0016020">
    <property type="term" value="C:membrane"/>
    <property type="evidence" value="ECO:0007669"/>
    <property type="project" value="GOC"/>
</dbReference>
<gene>
    <name evidence="11" type="ORF">CEQ51_11400</name>
</gene>
<dbReference type="InterPro" id="IPR041561">
    <property type="entry name" value="PglD_N"/>
</dbReference>
<dbReference type="RefSeq" id="WP_082341889.1">
    <property type="nucleotide sequence ID" value="NZ_CP022201.1"/>
</dbReference>
<evidence type="ECO:0000256" key="7">
    <source>
        <dbReference type="ARBA" id="ARBA00023315"/>
    </source>
</evidence>
<keyword evidence="2" id="KW-0444">Lipid biosynthesis</keyword>
<keyword evidence="3" id="KW-0441">Lipid A biosynthesis</keyword>
<dbReference type="Pfam" id="PF00132">
    <property type="entry name" value="Hexapep"/>
    <property type="match status" value="2"/>
</dbReference>
<dbReference type="EMBL" id="CP022202">
    <property type="protein sequence ID" value="AXA60646.1"/>
    <property type="molecule type" value="Genomic_DNA"/>
</dbReference>
<dbReference type="InterPro" id="IPR050179">
    <property type="entry name" value="Trans_hexapeptide_repeat"/>
</dbReference>
<comment type="similarity">
    <text evidence="1">Belongs to the transferase hexapeptide repeat family.</text>
</comment>
<evidence type="ECO:0000313" key="12">
    <source>
        <dbReference type="Proteomes" id="UP000251666"/>
    </source>
</evidence>
<feature type="binding site" evidence="9">
    <location>
        <position position="155"/>
    </location>
    <ligand>
        <name>acetyl-CoA</name>
        <dbReference type="ChEBI" id="CHEBI:57288"/>
    </ligand>
</feature>
<name>A0A1G7PZX1_9PSED</name>
<keyword evidence="5" id="KW-0677">Repeat</keyword>
<dbReference type="OrthoDB" id="9794407at2"/>
<reference evidence="12" key="1">
    <citation type="journal article" date="2021" name="Front. Microbiol.">
        <title>Genomic Analysis of the 1-Aminocyclopropane-1-Carboxylate Deaminase-Producing Pseudomonas thivervalensis SC5 Reveals Its Multifaceted Roles in Soil and in Beneficial Interactions With Plants.</title>
        <authorList>
            <person name="Nascimento F.X."/>
            <person name="Uron P."/>
            <person name="Glick B.R."/>
            <person name="Giachini A."/>
            <person name="Rossi M.J."/>
        </authorList>
    </citation>
    <scope>NUCLEOTIDE SEQUENCE [LARGE SCALE GENOMIC DNA]</scope>
    <source>
        <strain evidence="12">PLM3</strain>
    </source>
</reference>
<organism evidence="11 12">
    <name type="scientific">Pseudomonas thivervalensis</name>
    <dbReference type="NCBI Taxonomy" id="86265"/>
    <lineage>
        <taxon>Bacteria</taxon>
        <taxon>Pseudomonadati</taxon>
        <taxon>Pseudomonadota</taxon>
        <taxon>Gammaproteobacteria</taxon>
        <taxon>Pseudomonadales</taxon>
        <taxon>Pseudomonadaceae</taxon>
        <taxon>Pseudomonas</taxon>
    </lineage>
</organism>
<dbReference type="GeneID" id="301222735"/>
<evidence type="ECO:0000256" key="3">
    <source>
        <dbReference type="ARBA" id="ARBA00022556"/>
    </source>
</evidence>
<protein>
    <submittedName>
        <fullName evidence="11">Acetyltransferase</fullName>
    </submittedName>
</protein>
<keyword evidence="12" id="KW-1185">Reference proteome</keyword>
<dbReference type="Pfam" id="PF17836">
    <property type="entry name" value="PglD_N"/>
    <property type="match status" value="1"/>
</dbReference>
<keyword evidence="4 11" id="KW-0808">Transferase</keyword>
<keyword evidence="7" id="KW-0012">Acyltransferase</keyword>
<dbReference type="PROSITE" id="PS00101">
    <property type="entry name" value="HEXAPEP_TRANSFERASES"/>
    <property type="match status" value="1"/>
</dbReference>
<accession>A0A1G7PZX1</accession>
<evidence type="ECO:0000256" key="2">
    <source>
        <dbReference type="ARBA" id="ARBA00022516"/>
    </source>
</evidence>
<evidence type="ECO:0000256" key="8">
    <source>
        <dbReference type="PIRSR" id="PIRSR620019-1"/>
    </source>
</evidence>
<evidence type="ECO:0000256" key="4">
    <source>
        <dbReference type="ARBA" id="ARBA00022679"/>
    </source>
</evidence>
<dbReference type="InterPro" id="IPR020019">
    <property type="entry name" value="AcTrfase_PglD-like"/>
</dbReference>
<dbReference type="SUPFAM" id="SSF51161">
    <property type="entry name" value="Trimeric LpxA-like enzymes"/>
    <property type="match status" value="1"/>
</dbReference>
<dbReference type="Gene3D" id="2.160.10.10">
    <property type="entry name" value="Hexapeptide repeat proteins"/>
    <property type="match status" value="1"/>
</dbReference>
<proteinExistence type="inferred from homology"/>
<evidence type="ECO:0000256" key="6">
    <source>
        <dbReference type="ARBA" id="ARBA00023098"/>
    </source>
</evidence>